<dbReference type="KEGG" id="ttf:THTE_3542"/>
<dbReference type="AlphaFoldDB" id="A0A286RJK6"/>
<gene>
    <name evidence="2" type="ORF">THTE_3542</name>
</gene>
<feature type="compositionally biased region" description="Low complexity" evidence="1">
    <location>
        <begin position="212"/>
        <end position="221"/>
    </location>
</feature>
<protein>
    <submittedName>
        <fullName evidence="2">Uncharacterized protein</fullName>
    </submittedName>
</protein>
<feature type="compositionally biased region" description="Low complexity" evidence="1">
    <location>
        <begin position="231"/>
        <end position="241"/>
    </location>
</feature>
<dbReference type="EMBL" id="CP018477">
    <property type="protein sequence ID" value="ASV76143.1"/>
    <property type="molecule type" value="Genomic_DNA"/>
</dbReference>
<name>A0A286RJK6_9BACT</name>
<accession>A0A286RJK6</accession>
<dbReference type="Proteomes" id="UP000215086">
    <property type="component" value="Chromosome"/>
</dbReference>
<reference evidence="2 3" key="1">
    <citation type="journal article" name="Front. Microbiol.">
        <title>Sugar Metabolism of the First Thermophilic Planctomycete Thermogutta terrifontis: Comparative Genomic and Transcriptomic Approaches.</title>
        <authorList>
            <person name="Elcheninov A.G."/>
            <person name="Menzel P."/>
            <person name="Gudbergsdottir S.R."/>
            <person name="Slesarev A.I."/>
            <person name="Kadnikov V.V."/>
            <person name="Krogh A."/>
            <person name="Bonch-Osmolovskaya E.A."/>
            <person name="Peng X."/>
            <person name="Kublanov I.V."/>
        </authorList>
    </citation>
    <scope>NUCLEOTIDE SEQUENCE [LARGE SCALE GENOMIC DNA]</scope>
    <source>
        <strain evidence="2 3">R1</strain>
    </source>
</reference>
<evidence type="ECO:0000256" key="1">
    <source>
        <dbReference type="SAM" id="MobiDB-lite"/>
    </source>
</evidence>
<keyword evidence="3" id="KW-1185">Reference proteome</keyword>
<evidence type="ECO:0000313" key="3">
    <source>
        <dbReference type="Proteomes" id="UP000215086"/>
    </source>
</evidence>
<evidence type="ECO:0000313" key="2">
    <source>
        <dbReference type="EMBL" id="ASV76143.1"/>
    </source>
</evidence>
<feature type="compositionally biased region" description="Polar residues" evidence="1">
    <location>
        <begin position="257"/>
        <end position="271"/>
    </location>
</feature>
<feature type="region of interest" description="Disordered" evidence="1">
    <location>
        <begin position="212"/>
        <end position="308"/>
    </location>
</feature>
<feature type="compositionally biased region" description="Basic and acidic residues" evidence="1">
    <location>
        <begin position="246"/>
        <end position="256"/>
    </location>
</feature>
<dbReference type="RefSeq" id="WP_095416000.1">
    <property type="nucleotide sequence ID" value="NZ_CP018477.1"/>
</dbReference>
<proteinExistence type="predicted"/>
<sequence>MKTKLAVYSAVVFGMWLAGGSFAYSQCLLGRLFNRPTTYTAGYGGYPVGVAYTPVTTYMPVVSSAPVTTTSYRVTYLPVTPGASTVYRVAPAVTAPAVSTTSYLPVATPYAVASPVTTPAVVPVVTYRPVQIVYEPRRRLFPWRPFANWRARRAGYWPLASSTPTWSTAYFATYEYIPAATTSAVCTPMESGIVTVGSYDVTTSTGCSSCASSTAGSWSSSPAAVVPTLPPTSSSSQPTPTFKQESGSETRMKPTEEGQSGPSASGTSLPLSQEKPLVRQALYEKPIPLVEDEANPPLVEVHGWRRSQ</sequence>
<organism evidence="2 3">
    <name type="scientific">Thermogutta terrifontis</name>
    <dbReference type="NCBI Taxonomy" id="1331910"/>
    <lineage>
        <taxon>Bacteria</taxon>
        <taxon>Pseudomonadati</taxon>
        <taxon>Planctomycetota</taxon>
        <taxon>Planctomycetia</taxon>
        <taxon>Pirellulales</taxon>
        <taxon>Thermoguttaceae</taxon>
        <taxon>Thermogutta</taxon>
    </lineage>
</organism>